<evidence type="ECO:0000313" key="3">
    <source>
        <dbReference type="Proteomes" id="UP000789833"/>
    </source>
</evidence>
<dbReference type="Proteomes" id="UP000789833">
    <property type="component" value="Unassembled WGS sequence"/>
</dbReference>
<dbReference type="PROSITE" id="PS51257">
    <property type="entry name" value="PROKAR_LIPOPROTEIN"/>
    <property type="match status" value="1"/>
</dbReference>
<dbReference type="EMBL" id="CAKJTJ010000010">
    <property type="protein sequence ID" value="CAG9621408.1"/>
    <property type="molecule type" value="Genomic_DNA"/>
</dbReference>
<sequence length="246" mass="27524">MLQKFKVLLITTCLGLIFAGCSKTEDREVGGPNGNQSENTSEVKESADMNEEEQNNNGPTEEPPTESTEETGVEEEKEPGLTIYRPEVGTIKKFTDGEEIVLTEEVIAIKDEYVQFSLTLGANQTIQIYKWTADELTLVYEEVAVEDSSINILDSFSTESKQEILLSTIDNQVTTWELVENGVELEVNYGKFENVYVIQKITDEVENADTIYTRYYAPGIGLIKEHVELTGEYGYSGETELATVEN</sequence>
<gene>
    <name evidence="2" type="ORF">BACCIP111883_02181</name>
</gene>
<keyword evidence="3" id="KW-1185">Reference proteome</keyword>
<proteinExistence type="predicted"/>
<evidence type="ECO:0000256" key="1">
    <source>
        <dbReference type="SAM" id="MobiDB-lite"/>
    </source>
</evidence>
<protein>
    <submittedName>
        <fullName evidence="2">Uncharacterized protein</fullName>
    </submittedName>
</protein>
<organism evidence="2 3">
    <name type="scientific">Sutcliffiella rhizosphaerae</name>
    <dbReference type="NCBI Taxonomy" id="2880967"/>
    <lineage>
        <taxon>Bacteria</taxon>
        <taxon>Bacillati</taxon>
        <taxon>Bacillota</taxon>
        <taxon>Bacilli</taxon>
        <taxon>Bacillales</taxon>
        <taxon>Bacillaceae</taxon>
        <taxon>Sutcliffiella</taxon>
    </lineage>
</organism>
<accession>A0ABM8YNH8</accession>
<evidence type="ECO:0000313" key="2">
    <source>
        <dbReference type="EMBL" id="CAG9621408.1"/>
    </source>
</evidence>
<feature type="compositionally biased region" description="Acidic residues" evidence="1">
    <location>
        <begin position="63"/>
        <end position="77"/>
    </location>
</feature>
<reference evidence="2 3" key="1">
    <citation type="submission" date="2021-10" db="EMBL/GenBank/DDBJ databases">
        <authorList>
            <person name="Criscuolo A."/>
        </authorList>
    </citation>
    <scope>NUCLEOTIDE SEQUENCE [LARGE SCALE GENOMIC DNA]</scope>
    <source>
        <strain evidence="3">CIP 111883</strain>
    </source>
</reference>
<feature type="region of interest" description="Disordered" evidence="1">
    <location>
        <begin position="25"/>
        <end position="82"/>
    </location>
</feature>
<name>A0ABM8YNH8_9BACI</name>
<comment type="caution">
    <text evidence="2">The sequence shown here is derived from an EMBL/GenBank/DDBJ whole genome shotgun (WGS) entry which is preliminary data.</text>
</comment>